<comment type="caution">
    <text evidence="2">The sequence shown here is derived from an EMBL/GenBank/DDBJ whole genome shotgun (WGS) entry which is preliminary data.</text>
</comment>
<reference evidence="3" key="1">
    <citation type="journal article" date="2019" name="Int. J. Syst. Evol. Microbiol.">
        <title>The Global Catalogue of Microorganisms (GCM) 10K type strain sequencing project: providing services to taxonomists for standard genome sequencing and annotation.</title>
        <authorList>
            <consortium name="The Broad Institute Genomics Platform"/>
            <consortium name="The Broad Institute Genome Sequencing Center for Infectious Disease"/>
            <person name="Wu L."/>
            <person name="Ma J."/>
        </authorList>
    </citation>
    <scope>NUCLEOTIDE SEQUENCE [LARGE SCALE GENOMIC DNA]</scope>
    <source>
        <strain evidence="3">JCM 31486</strain>
    </source>
</reference>
<keyword evidence="3" id="KW-1185">Reference proteome</keyword>
<evidence type="ECO:0000313" key="2">
    <source>
        <dbReference type="EMBL" id="MFD1049437.1"/>
    </source>
</evidence>
<accession>A0ABW3MH15</accession>
<feature type="transmembrane region" description="Helical" evidence="1">
    <location>
        <begin position="6"/>
        <end position="25"/>
    </location>
</feature>
<keyword evidence="1" id="KW-1133">Transmembrane helix</keyword>
<evidence type="ECO:0000313" key="3">
    <source>
        <dbReference type="Proteomes" id="UP001597045"/>
    </source>
</evidence>
<evidence type="ECO:0000256" key="1">
    <source>
        <dbReference type="SAM" id="Phobius"/>
    </source>
</evidence>
<keyword evidence="1" id="KW-0812">Transmembrane</keyword>
<gene>
    <name evidence="2" type="ORF">ACFQ1S_29840</name>
</gene>
<dbReference type="Proteomes" id="UP001597045">
    <property type="component" value="Unassembled WGS sequence"/>
</dbReference>
<protein>
    <submittedName>
        <fullName evidence="2">DUF3180 family protein</fullName>
    </submittedName>
</protein>
<keyword evidence="1" id="KW-0472">Membrane</keyword>
<proteinExistence type="predicted"/>
<name>A0ABW3MH15_9PSEU</name>
<feature type="non-terminal residue" evidence="2">
    <location>
        <position position="1"/>
    </location>
</feature>
<dbReference type="InterPro" id="IPR021517">
    <property type="entry name" value="DUF3180"/>
</dbReference>
<dbReference type="EMBL" id="JBHTIS010002179">
    <property type="protein sequence ID" value="MFD1049437.1"/>
    <property type="molecule type" value="Genomic_DNA"/>
</dbReference>
<organism evidence="2 3">
    <name type="scientific">Kibdelosporangium lantanae</name>
    <dbReference type="NCBI Taxonomy" id="1497396"/>
    <lineage>
        <taxon>Bacteria</taxon>
        <taxon>Bacillati</taxon>
        <taxon>Actinomycetota</taxon>
        <taxon>Actinomycetes</taxon>
        <taxon>Pseudonocardiales</taxon>
        <taxon>Pseudonocardiaceae</taxon>
        <taxon>Kibdelosporangium</taxon>
    </lineage>
</organism>
<dbReference type="Pfam" id="PF11377">
    <property type="entry name" value="DUF3180"/>
    <property type="match status" value="1"/>
</dbReference>
<sequence length="41" mass="4237">AANDTTSSVVGAVCAAALIAGGLWLEHCLRTPDDPDEPKDR</sequence>